<feature type="compositionally biased region" description="Basic and acidic residues" evidence="2">
    <location>
        <begin position="82"/>
        <end position="91"/>
    </location>
</feature>
<dbReference type="InterPro" id="IPR036217">
    <property type="entry name" value="MethylDNA_cys_MeTrfase_DNAb"/>
</dbReference>
<dbReference type="InterPro" id="IPR014048">
    <property type="entry name" value="MethylDNA_cys_MeTrfase_DNA-bd"/>
</dbReference>
<evidence type="ECO:0000259" key="3">
    <source>
        <dbReference type="Pfam" id="PF01035"/>
    </source>
</evidence>
<protein>
    <submittedName>
        <fullName evidence="4">DNA binding methylated-DNA--cysteine S-methyltransferase</fullName>
    </submittedName>
</protein>
<evidence type="ECO:0000256" key="2">
    <source>
        <dbReference type="SAM" id="MobiDB-lite"/>
    </source>
</evidence>
<keyword evidence="4" id="KW-0808">Transferase</keyword>
<proteinExistence type="predicted"/>
<keyword evidence="4" id="KW-0489">Methyltransferase</keyword>
<name>A0A316UR37_9BASI</name>
<feature type="domain" description="Methylated-DNA-[protein]-cysteine S-methyltransferase DNA binding" evidence="3">
    <location>
        <begin position="10"/>
        <end position="92"/>
    </location>
</feature>
<reference evidence="4 5" key="1">
    <citation type="journal article" date="2018" name="Mol. Biol. Evol.">
        <title>Broad Genomic Sampling Reveals a Smut Pathogenic Ancestry of the Fungal Clade Ustilaginomycotina.</title>
        <authorList>
            <person name="Kijpornyongpan T."/>
            <person name="Mondo S.J."/>
            <person name="Barry K."/>
            <person name="Sandor L."/>
            <person name="Lee J."/>
            <person name="Lipzen A."/>
            <person name="Pangilinan J."/>
            <person name="LaButti K."/>
            <person name="Hainaut M."/>
            <person name="Henrissat B."/>
            <person name="Grigoriev I.V."/>
            <person name="Spatafora J.W."/>
            <person name="Aime M.C."/>
        </authorList>
    </citation>
    <scope>NUCLEOTIDE SEQUENCE [LARGE SCALE GENOMIC DNA]</scope>
    <source>
        <strain evidence="4 5">MCA 5214</strain>
    </source>
</reference>
<dbReference type="Proteomes" id="UP000245884">
    <property type="component" value="Unassembled WGS sequence"/>
</dbReference>
<organism evidence="4 5">
    <name type="scientific">Jaminaea rosea</name>
    <dbReference type="NCBI Taxonomy" id="1569628"/>
    <lineage>
        <taxon>Eukaryota</taxon>
        <taxon>Fungi</taxon>
        <taxon>Dikarya</taxon>
        <taxon>Basidiomycota</taxon>
        <taxon>Ustilaginomycotina</taxon>
        <taxon>Exobasidiomycetes</taxon>
        <taxon>Microstromatales</taxon>
        <taxon>Microstromatales incertae sedis</taxon>
        <taxon>Jaminaea</taxon>
    </lineage>
</organism>
<dbReference type="GO" id="GO:0032259">
    <property type="term" value="P:methylation"/>
    <property type="evidence" value="ECO:0007669"/>
    <property type="project" value="UniProtKB-KW"/>
</dbReference>
<dbReference type="GO" id="GO:0006281">
    <property type="term" value="P:DNA repair"/>
    <property type="evidence" value="ECO:0007669"/>
    <property type="project" value="InterPro"/>
</dbReference>
<dbReference type="EMBL" id="KZ819667">
    <property type="protein sequence ID" value="PWN27770.1"/>
    <property type="molecule type" value="Genomic_DNA"/>
</dbReference>
<dbReference type="InterPro" id="IPR052520">
    <property type="entry name" value="ATL_DNA_repair"/>
</dbReference>
<evidence type="ECO:0000256" key="1">
    <source>
        <dbReference type="ARBA" id="ARBA00022763"/>
    </source>
</evidence>
<dbReference type="STRING" id="1569628.A0A316UR37"/>
<dbReference type="Gene3D" id="1.10.10.10">
    <property type="entry name" value="Winged helix-like DNA-binding domain superfamily/Winged helix DNA-binding domain"/>
    <property type="match status" value="1"/>
</dbReference>
<evidence type="ECO:0000313" key="4">
    <source>
        <dbReference type="EMBL" id="PWN27770.1"/>
    </source>
</evidence>
<dbReference type="OrthoDB" id="2548197at2759"/>
<feature type="region of interest" description="Disordered" evidence="2">
    <location>
        <begin position="69"/>
        <end position="99"/>
    </location>
</feature>
<dbReference type="PANTHER" id="PTHR42942">
    <property type="entry name" value="6-O-METHYLGUANINE DNA METHYLTRANSFERASE"/>
    <property type="match status" value="1"/>
</dbReference>
<sequence>MAAQPFDAAQFHAHVYQIVRLIPSGHVTSYGHIARLAGSPSHSRMVGSALKYLQDDSVPWQRVIGASGAISERGDGGQGARRQADRLREEGVEVTEPQGAGVGVGGQFKVSLSTYGWFPESVQLEDE</sequence>
<dbReference type="CDD" id="cd06445">
    <property type="entry name" value="ATase"/>
    <property type="match status" value="1"/>
</dbReference>
<evidence type="ECO:0000313" key="5">
    <source>
        <dbReference type="Proteomes" id="UP000245884"/>
    </source>
</evidence>
<dbReference type="PANTHER" id="PTHR42942:SF1">
    <property type="entry name" value="ALKYLTRANSFERASE-LIKE PROTEIN 1"/>
    <property type="match status" value="1"/>
</dbReference>
<dbReference type="GeneID" id="37031013"/>
<dbReference type="GO" id="GO:0008168">
    <property type="term" value="F:methyltransferase activity"/>
    <property type="evidence" value="ECO:0007669"/>
    <property type="project" value="UniProtKB-KW"/>
</dbReference>
<gene>
    <name evidence="4" type="ORF">BDZ90DRAFT_279541</name>
</gene>
<dbReference type="RefSeq" id="XP_025362382.1">
    <property type="nucleotide sequence ID" value="XM_025509190.1"/>
</dbReference>
<keyword evidence="1" id="KW-0227">DNA damage</keyword>
<dbReference type="SUPFAM" id="SSF46767">
    <property type="entry name" value="Methylated DNA-protein cysteine methyltransferase, C-terminal domain"/>
    <property type="match status" value="1"/>
</dbReference>
<accession>A0A316UR37</accession>
<keyword evidence="5" id="KW-1185">Reference proteome</keyword>
<dbReference type="AlphaFoldDB" id="A0A316UR37"/>
<dbReference type="Pfam" id="PF01035">
    <property type="entry name" value="DNA_binding_1"/>
    <property type="match status" value="1"/>
</dbReference>
<dbReference type="InterPro" id="IPR036388">
    <property type="entry name" value="WH-like_DNA-bd_sf"/>
</dbReference>